<name>A0A6P7EXX2_DIAVI</name>
<keyword evidence="1 2" id="KW-0694">RNA-binding</keyword>
<evidence type="ECO:0000259" key="4">
    <source>
        <dbReference type="PROSITE" id="PS50102"/>
    </source>
</evidence>
<feature type="compositionally biased region" description="Low complexity" evidence="3">
    <location>
        <begin position="446"/>
        <end position="456"/>
    </location>
</feature>
<dbReference type="CDD" id="cd00590">
    <property type="entry name" value="RRM_SF"/>
    <property type="match status" value="1"/>
</dbReference>
<feature type="compositionally biased region" description="Basic and acidic residues" evidence="3">
    <location>
        <begin position="512"/>
        <end position="527"/>
    </location>
</feature>
<dbReference type="KEGG" id="dvv:114324244"/>
<evidence type="ECO:0000256" key="3">
    <source>
        <dbReference type="SAM" id="MobiDB-lite"/>
    </source>
</evidence>
<dbReference type="InterPro" id="IPR000504">
    <property type="entry name" value="RRM_dom"/>
</dbReference>
<feature type="compositionally biased region" description="Polar residues" evidence="3">
    <location>
        <begin position="24"/>
        <end position="42"/>
    </location>
</feature>
<evidence type="ECO:0000256" key="1">
    <source>
        <dbReference type="ARBA" id="ARBA00022884"/>
    </source>
</evidence>
<dbReference type="AlphaFoldDB" id="A0A6P7EXX2"/>
<dbReference type="SMART" id="SM00360">
    <property type="entry name" value="RRM"/>
    <property type="match status" value="1"/>
</dbReference>
<dbReference type="RefSeq" id="XP_028127836.1">
    <property type="nucleotide sequence ID" value="XM_028272035.1"/>
</dbReference>
<sequence>MSNNNNDSFNFKPGMFSSPPPMLNSASNWNGFKYPQQQQFPSSPRYRSVLEKNGESPHKRSPGPMGNTELSSPSNNNFMNSNVAHAQGSPMKSFEFPPPPIDTRPSYAMNPSMQSLPSTGFEGNPKISLFMYRLNPAQYSYPMASTHPNPYQLGASLQFSSSQPPLPPVPPPENPPPPPPPSTITAQSHQAMLQTSHYAMYNRIPFNPMFGNQRQNMYKRRYDGDGKKLPKKKKKPLSQVVPQKRDWSLAEARKALDVEKECNKNNKRQGLIIKFPDVELNRDIVSNFHSSIDSVHFQQPSTPRYCFITLRESADPETVIKQLNQIPFGLGFLTAEFKKDREDEQNLQPSDIDPLTLYVGNLAQEITKEDIIKTYPKQKRIDIGYAKKMKYTRYAFVSFYNVDDAVQAFQNTHSTQLYSKSLIVRFRRLHGTVGLPGETKQNTPRSESTSTITSESVGDNQELDVSSWHSEEGIPEETQLKSESPYTSDEEEHEELLFSPVNLRLKQESFDSRVEQHGPVSIRDEGNIKQPRSPLKNKLKPGPVVGTIDQHRSVPIEEDEDIKPPRPPLKTNFLPGSIELGKQQYRPIPIKEDKDFLEIDLSLADSASESPRTHNTNSNNDTKPNISHIKQERSKVYSNTSYEHLRILHKQLRNGPIQVKNENDMIRRENCEPSDRLGAESEQSTSRPVTDDRVSEKGRTLTQRNKDVDLPRDRVVNRNKEIEKTARMDKTSDSNTLSNWDNLDFSPVAVKTEKGVETEKDNYDDDSSDDDGMSMEQLLAQAKRRAAQK</sequence>
<feature type="region of interest" description="Disordered" evidence="3">
    <location>
        <begin position="150"/>
        <end position="185"/>
    </location>
</feature>
<feature type="compositionally biased region" description="Polar residues" evidence="3">
    <location>
        <begin position="457"/>
        <end position="468"/>
    </location>
</feature>
<proteinExistence type="predicted"/>
<organism evidence="5">
    <name type="scientific">Diabrotica virgifera virgifera</name>
    <name type="common">western corn rootworm</name>
    <dbReference type="NCBI Taxonomy" id="50390"/>
    <lineage>
        <taxon>Eukaryota</taxon>
        <taxon>Metazoa</taxon>
        <taxon>Ecdysozoa</taxon>
        <taxon>Arthropoda</taxon>
        <taxon>Hexapoda</taxon>
        <taxon>Insecta</taxon>
        <taxon>Pterygota</taxon>
        <taxon>Neoptera</taxon>
        <taxon>Endopterygota</taxon>
        <taxon>Coleoptera</taxon>
        <taxon>Polyphaga</taxon>
        <taxon>Cucujiformia</taxon>
        <taxon>Chrysomeloidea</taxon>
        <taxon>Chrysomelidae</taxon>
        <taxon>Galerucinae</taxon>
        <taxon>Diabroticina</taxon>
        <taxon>Diabroticites</taxon>
        <taxon>Diabrotica</taxon>
    </lineage>
</organism>
<dbReference type="InParanoid" id="A0A6P7EXX2"/>
<feature type="compositionally biased region" description="Low complexity" evidence="3">
    <location>
        <begin position="71"/>
        <end position="82"/>
    </location>
</feature>
<dbReference type="PROSITE" id="PS50102">
    <property type="entry name" value="RRM"/>
    <property type="match status" value="1"/>
</dbReference>
<feature type="compositionally biased region" description="Basic and acidic residues" evidence="3">
    <location>
        <begin position="751"/>
        <end position="761"/>
    </location>
</feature>
<feature type="compositionally biased region" description="Basic and acidic residues" evidence="3">
    <location>
        <begin position="48"/>
        <end position="58"/>
    </location>
</feature>
<dbReference type="OrthoDB" id="4726at2759"/>
<feature type="region of interest" description="Disordered" evidence="3">
    <location>
        <begin position="605"/>
        <end position="633"/>
    </location>
</feature>
<protein>
    <submittedName>
        <fullName evidence="5">Uncharacterized protein LOC114324244 isoform X1</fullName>
    </submittedName>
</protein>
<dbReference type="Pfam" id="PF00076">
    <property type="entry name" value="RRM_1"/>
    <property type="match status" value="1"/>
</dbReference>
<feature type="region of interest" description="Disordered" evidence="3">
    <location>
        <begin position="656"/>
        <end position="789"/>
    </location>
</feature>
<dbReference type="InterPro" id="IPR035979">
    <property type="entry name" value="RBD_domain_sf"/>
</dbReference>
<gene>
    <name evidence="5" type="primary">LOC114324244</name>
</gene>
<feature type="domain" description="RRM" evidence="4">
    <location>
        <begin position="355"/>
        <end position="429"/>
    </location>
</feature>
<reference evidence="5" key="1">
    <citation type="submission" date="2025-08" db="UniProtKB">
        <authorList>
            <consortium name="RefSeq"/>
        </authorList>
    </citation>
    <scope>IDENTIFICATION</scope>
    <source>
        <tissue evidence="5">Whole insect</tissue>
    </source>
</reference>
<dbReference type="Gene3D" id="3.30.70.330">
    <property type="match status" value="1"/>
</dbReference>
<feature type="region of interest" description="Disordered" evidence="3">
    <location>
        <begin position="512"/>
        <end position="547"/>
    </location>
</feature>
<evidence type="ECO:0000313" key="5">
    <source>
        <dbReference type="RefSeq" id="XP_028127836.1"/>
    </source>
</evidence>
<feature type="compositionally biased region" description="Pro residues" evidence="3">
    <location>
        <begin position="164"/>
        <end position="182"/>
    </location>
</feature>
<dbReference type="GO" id="GO:0003723">
    <property type="term" value="F:RNA binding"/>
    <property type="evidence" value="ECO:0007669"/>
    <property type="project" value="UniProtKB-UniRule"/>
</dbReference>
<feature type="region of interest" description="Disordered" evidence="3">
    <location>
        <begin position="433"/>
        <end position="495"/>
    </location>
</feature>
<evidence type="ECO:0000256" key="2">
    <source>
        <dbReference type="PROSITE-ProRule" id="PRU00176"/>
    </source>
</evidence>
<feature type="compositionally biased region" description="Basic and acidic residues" evidence="3">
    <location>
        <begin position="661"/>
        <end position="679"/>
    </location>
</feature>
<feature type="compositionally biased region" description="Polar residues" evidence="3">
    <location>
        <begin position="605"/>
        <end position="625"/>
    </location>
</feature>
<feature type="compositionally biased region" description="Basic and acidic residues" evidence="3">
    <location>
        <begin position="689"/>
        <end position="732"/>
    </location>
</feature>
<dbReference type="InterPro" id="IPR012677">
    <property type="entry name" value="Nucleotide-bd_a/b_plait_sf"/>
</dbReference>
<feature type="compositionally biased region" description="Acidic residues" evidence="3">
    <location>
        <begin position="762"/>
        <end position="773"/>
    </location>
</feature>
<accession>A0A6P7EXX2</accession>
<feature type="region of interest" description="Disordered" evidence="3">
    <location>
        <begin position="1"/>
        <end position="103"/>
    </location>
</feature>
<dbReference type="SUPFAM" id="SSF54928">
    <property type="entry name" value="RNA-binding domain, RBD"/>
    <property type="match status" value="1"/>
</dbReference>